<dbReference type="EMBL" id="JBHTEE010000001">
    <property type="protein sequence ID" value="MFC7598642.1"/>
    <property type="molecule type" value="Genomic_DNA"/>
</dbReference>
<dbReference type="Pfam" id="PF14659">
    <property type="entry name" value="Phage_int_SAM_3"/>
    <property type="match status" value="1"/>
</dbReference>
<dbReference type="Proteomes" id="UP001596514">
    <property type="component" value="Unassembled WGS sequence"/>
</dbReference>
<organism evidence="8 9">
    <name type="scientific">Streptosporangium amethystogenes subsp. fukuiense</name>
    <dbReference type="NCBI Taxonomy" id="698418"/>
    <lineage>
        <taxon>Bacteria</taxon>
        <taxon>Bacillati</taxon>
        <taxon>Actinomycetota</taxon>
        <taxon>Actinomycetes</taxon>
        <taxon>Streptosporangiales</taxon>
        <taxon>Streptosporangiaceae</taxon>
        <taxon>Streptosporangium</taxon>
    </lineage>
</organism>
<dbReference type="Gene3D" id="1.10.150.130">
    <property type="match status" value="1"/>
</dbReference>
<comment type="similarity">
    <text evidence="1">Belongs to the 'phage' integrase family.</text>
</comment>
<comment type="caution">
    <text evidence="8">The sequence shown here is derived from an EMBL/GenBank/DDBJ whole genome shotgun (WGS) entry which is preliminary data.</text>
</comment>
<dbReference type="Pfam" id="PF00589">
    <property type="entry name" value="Phage_integrase"/>
    <property type="match status" value="1"/>
</dbReference>
<keyword evidence="2" id="KW-0229">DNA integration</keyword>
<evidence type="ECO:0000259" key="7">
    <source>
        <dbReference type="PROSITE" id="PS51900"/>
    </source>
</evidence>
<dbReference type="PANTHER" id="PTHR30349">
    <property type="entry name" value="PHAGE INTEGRASE-RELATED"/>
    <property type="match status" value="1"/>
</dbReference>
<evidence type="ECO:0000313" key="8">
    <source>
        <dbReference type="EMBL" id="MFC7598642.1"/>
    </source>
</evidence>
<name>A0ABW2SRJ1_9ACTN</name>
<dbReference type="SUPFAM" id="SSF56349">
    <property type="entry name" value="DNA breaking-rejoining enzymes"/>
    <property type="match status" value="1"/>
</dbReference>
<feature type="domain" description="Core-binding (CB)" evidence="7">
    <location>
        <begin position="74"/>
        <end position="157"/>
    </location>
</feature>
<dbReference type="InterPro" id="IPR013762">
    <property type="entry name" value="Integrase-like_cat_sf"/>
</dbReference>
<proteinExistence type="inferred from homology"/>
<evidence type="ECO:0000259" key="6">
    <source>
        <dbReference type="PROSITE" id="PS51898"/>
    </source>
</evidence>
<evidence type="ECO:0000256" key="3">
    <source>
        <dbReference type="ARBA" id="ARBA00023125"/>
    </source>
</evidence>
<keyword evidence="4" id="KW-0233">DNA recombination</keyword>
<accession>A0ABW2SRJ1</accession>
<evidence type="ECO:0000313" key="9">
    <source>
        <dbReference type="Proteomes" id="UP001596514"/>
    </source>
</evidence>
<evidence type="ECO:0000256" key="5">
    <source>
        <dbReference type="PROSITE-ProRule" id="PRU01248"/>
    </source>
</evidence>
<gene>
    <name evidence="8" type="ORF">ACFQVD_00830</name>
</gene>
<keyword evidence="9" id="KW-1185">Reference proteome</keyword>
<dbReference type="PROSITE" id="PS51898">
    <property type="entry name" value="TYR_RECOMBINASE"/>
    <property type="match status" value="1"/>
</dbReference>
<evidence type="ECO:0000256" key="2">
    <source>
        <dbReference type="ARBA" id="ARBA00022908"/>
    </source>
</evidence>
<protein>
    <submittedName>
        <fullName evidence="8">Tyrosine-type recombinase/integrase</fullName>
    </submittedName>
</protein>
<sequence>MTSEMKDGIRKVLSKRETAAKGRPTYGYKVPYRDANGKQTSETFTNLRDAKAFRDKIRSKKHEGLVFDVKAGRVSFQSYAEQWLGNKEAVKKIGTANQYRSHLTNHAAPFFGGKRMNSVLPSDVQTWVTWLKARQKLAPSTIETVYNIVASLFRTAVRDKVLAESPCIGIELPKKDDRKAVPLTPEQVHAVAETIVSHYRAMAILAAGTGLRQGECFGLTVDRVDFLRKTLTVDRQIVQGGMFDTPKTKASTRTIPLPDTVISALAQHLADYPAEDREVTWADGRKEVVRLIFTSSRGNSLRRNTFNPAWQRATHASGLAEGTGFHALRHTYASLLIARNVSPKVIQARMGHASITETMDTYGHLYPESEEVTRAAIDDALSVDMSTSVDKMMTQEQTA</sequence>
<dbReference type="InterPro" id="IPR011010">
    <property type="entry name" value="DNA_brk_join_enz"/>
</dbReference>
<dbReference type="Gene3D" id="1.10.443.10">
    <property type="entry name" value="Intergrase catalytic core"/>
    <property type="match status" value="1"/>
</dbReference>
<dbReference type="InterPro" id="IPR010998">
    <property type="entry name" value="Integrase_recombinase_N"/>
</dbReference>
<dbReference type="InterPro" id="IPR002104">
    <property type="entry name" value="Integrase_catalytic"/>
</dbReference>
<dbReference type="InterPro" id="IPR044068">
    <property type="entry name" value="CB"/>
</dbReference>
<dbReference type="InterPro" id="IPR004107">
    <property type="entry name" value="Integrase_SAM-like_N"/>
</dbReference>
<dbReference type="PROSITE" id="PS51900">
    <property type="entry name" value="CB"/>
    <property type="match status" value="1"/>
</dbReference>
<feature type="domain" description="Tyr recombinase" evidence="6">
    <location>
        <begin position="178"/>
        <end position="378"/>
    </location>
</feature>
<dbReference type="PANTHER" id="PTHR30349:SF64">
    <property type="entry name" value="PROPHAGE INTEGRASE INTD-RELATED"/>
    <property type="match status" value="1"/>
</dbReference>
<reference evidence="9" key="1">
    <citation type="journal article" date="2019" name="Int. J. Syst. Evol. Microbiol.">
        <title>The Global Catalogue of Microorganisms (GCM) 10K type strain sequencing project: providing services to taxonomists for standard genome sequencing and annotation.</title>
        <authorList>
            <consortium name="The Broad Institute Genomics Platform"/>
            <consortium name="The Broad Institute Genome Sequencing Center for Infectious Disease"/>
            <person name="Wu L."/>
            <person name="Ma J."/>
        </authorList>
    </citation>
    <scope>NUCLEOTIDE SEQUENCE [LARGE SCALE GENOMIC DNA]</scope>
    <source>
        <strain evidence="9">JCM 10083</strain>
    </source>
</reference>
<evidence type="ECO:0000256" key="1">
    <source>
        <dbReference type="ARBA" id="ARBA00008857"/>
    </source>
</evidence>
<dbReference type="RefSeq" id="WP_343969369.1">
    <property type="nucleotide sequence ID" value="NZ_BAAAGK010000078.1"/>
</dbReference>
<evidence type="ECO:0000256" key="4">
    <source>
        <dbReference type="ARBA" id="ARBA00023172"/>
    </source>
</evidence>
<dbReference type="InterPro" id="IPR050090">
    <property type="entry name" value="Tyrosine_recombinase_XerCD"/>
</dbReference>
<keyword evidence="3 5" id="KW-0238">DNA-binding</keyword>
<dbReference type="CDD" id="cd01189">
    <property type="entry name" value="INT_ICEBs1_C_like"/>
    <property type="match status" value="1"/>
</dbReference>